<dbReference type="Gene3D" id="1.20.5.170">
    <property type="match status" value="1"/>
</dbReference>
<dbReference type="InterPro" id="IPR004827">
    <property type="entry name" value="bZIP"/>
</dbReference>
<dbReference type="SUPFAM" id="SSF57959">
    <property type="entry name" value="Leucine zipper domain"/>
    <property type="match status" value="1"/>
</dbReference>
<organism evidence="5 6">
    <name type="scientific">Aureobasidium melanogenum (strain CBS 110374)</name>
    <name type="common">Aureobasidium pullulans var. melanogenum</name>
    <dbReference type="NCBI Taxonomy" id="1043003"/>
    <lineage>
        <taxon>Eukaryota</taxon>
        <taxon>Fungi</taxon>
        <taxon>Dikarya</taxon>
        <taxon>Ascomycota</taxon>
        <taxon>Pezizomycotina</taxon>
        <taxon>Dothideomycetes</taxon>
        <taxon>Dothideomycetidae</taxon>
        <taxon>Dothideales</taxon>
        <taxon>Saccotheciaceae</taxon>
        <taxon>Aureobasidium</taxon>
    </lineage>
</organism>
<evidence type="ECO:0000313" key="5">
    <source>
        <dbReference type="EMBL" id="KEQ57771.1"/>
    </source>
</evidence>
<dbReference type="Proteomes" id="UP000030672">
    <property type="component" value="Unassembled WGS sequence"/>
</dbReference>
<dbReference type="PROSITE" id="PS00036">
    <property type="entry name" value="BZIP_BASIC"/>
    <property type="match status" value="1"/>
</dbReference>
<protein>
    <recommendedName>
        <fullName evidence="4">BZIP domain-containing protein</fullName>
    </recommendedName>
</protein>
<dbReference type="EMBL" id="KL584871">
    <property type="protein sequence ID" value="KEQ57771.1"/>
    <property type="molecule type" value="Genomic_DNA"/>
</dbReference>
<evidence type="ECO:0000256" key="2">
    <source>
        <dbReference type="ARBA" id="ARBA00023242"/>
    </source>
</evidence>
<reference evidence="5 6" key="1">
    <citation type="journal article" date="2014" name="BMC Genomics">
        <title>Genome sequencing of four Aureobasidium pullulans varieties: biotechnological potential, stress tolerance, and description of new species.</title>
        <authorList>
            <person name="Gostin Ar C."/>
            <person name="Ohm R.A."/>
            <person name="Kogej T."/>
            <person name="Sonjak S."/>
            <person name="Turk M."/>
            <person name="Zajc J."/>
            <person name="Zalar P."/>
            <person name="Grube M."/>
            <person name="Sun H."/>
            <person name="Han J."/>
            <person name="Sharma A."/>
            <person name="Chiniquy J."/>
            <person name="Ngan C.Y."/>
            <person name="Lipzen A."/>
            <person name="Barry K."/>
            <person name="Grigoriev I.V."/>
            <person name="Gunde-Cimerman N."/>
        </authorList>
    </citation>
    <scope>NUCLEOTIDE SEQUENCE [LARGE SCALE GENOMIC DNA]</scope>
    <source>
        <strain evidence="5 6">CBS 110374</strain>
    </source>
</reference>
<feature type="region of interest" description="Disordered" evidence="3">
    <location>
        <begin position="121"/>
        <end position="154"/>
    </location>
</feature>
<feature type="domain" description="BZIP" evidence="4">
    <location>
        <begin position="133"/>
        <end position="196"/>
    </location>
</feature>
<keyword evidence="6" id="KW-1185">Reference proteome</keyword>
<evidence type="ECO:0000256" key="3">
    <source>
        <dbReference type="SAM" id="MobiDB-lite"/>
    </source>
</evidence>
<dbReference type="GeneID" id="63917210"/>
<dbReference type="RefSeq" id="XP_040874795.1">
    <property type="nucleotide sequence ID" value="XM_041023837.1"/>
</dbReference>
<sequence>MEYQQAYVTTGACHHPVCARHNQDYTHTHTLWSSVPQYPYGYEQHTLARSVGSTLAQAPIMTSDHTTPPEPVVLDGHKRYATVPPGQPLMYWKGVGVDDGQPTSPTVELNVDELLEYRRRRSHATSEVKEPLTPAQRRRKTQNRAAQRAFRDRKRQQVQELEAQLSALELRTNSLESDNERLKHELLLEREENEALRSITRPRPPRYLVG</sequence>
<accession>A0A074W5C1</accession>
<dbReference type="CDD" id="cd14688">
    <property type="entry name" value="bZIP_YAP"/>
    <property type="match status" value="1"/>
</dbReference>
<gene>
    <name evidence="5" type="ORF">M437DRAFT_60944</name>
</gene>
<dbReference type="PANTHER" id="PTHR40621">
    <property type="entry name" value="TRANSCRIPTION FACTOR KAPC-RELATED"/>
    <property type="match status" value="1"/>
</dbReference>
<dbReference type="InterPro" id="IPR046347">
    <property type="entry name" value="bZIP_sf"/>
</dbReference>
<dbReference type="GO" id="GO:0001228">
    <property type="term" value="F:DNA-binding transcription activator activity, RNA polymerase II-specific"/>
    <property type="evidence" value="ECO:0007669"/>
    <property type="project" value="TreeGrafter"/>
</dbReference>
<dbReference type="PROSITE" id="PS50217">
    <property type="entry name" value="BZIP"/>
    <property type="match status" value="1"/>
</dbReference>
<keyword evidence="2" id="KW-0539">Nucleus</keyword>
<evidence type="ECO:0000313" key="6">
    <source>
        <dbReference type="Proteomes" id="UP000030672"/>
    </source>
</evidence>
<dbReference type="InterPro" id="IPR050936">
    <property type="entry name" value="AP-1-like"/>
</dbReference>
<proteinExistence type="predicted"/>
<dbReference type="PANTHER" id="PTHR40621:SF8">
    <property type="entry name" value="AP-1-LIKE TRANSCRIPTION FACTOR YAP3"/>
    <property type="match status" value="1"/>
</dbReference>
<name>A0A074W5C1_AURM1</name>
<dbReference type="AlphaFoldDB" id="A0A074W5C1"/>
<comment type="subcellular location">
    <subcellularLocation>
        <location evidence="1">Nucleus</location>
    </subcellularLocation>
</comment>
<dbReference type="GO" id="GO:0000976">
    <property type="term" value="F:transcription cis-regulatory region binding"/>
    <property type="evidence" value="ECO:0007669"/>
    <property type="project" value="InterPro"/>
</dbReference>
<dbReference type="STRING" id="1043003.A0A074W5C1"/>
<dbReference type="SMART" id="SM00338">
    <property type="entry name" value="BRLZ"/>
    <property type="match status" value="1"/>
</dbReference>
<dbReference type="HOGENOM" id="CLU_076915_0_0_1"/>
<dbReference type="GO" id="GO:0090575">
    <property type="term" value="C:RNA polymerase II transcription regulator complex"/>
    <property type="evidence" value="ECO:0007669"/>
    <property type="project" value="TreeGrafter"/>
</dbReference>
<evidence type="ECO:0000256" key="1">
    <source>
        <dbReference type="ARBA" id="ARBA00004123"/>
    </source>
</evidence>
<evidence type="ECO:0000259" key="4">
    <source>
        <dbReference type="PROSITE" id="PS50217"/>
    </source>
</evidence>